<protein>
    <submittedName>
        <fullName evidence="2">GCN5-related N-acetyltransferase</fullName>
    </submittedName>
</protein>
<dbReference type="Proteomes" id="UP000005824">
    <property type="component" value="Unassembled WGS sequence"/>
</dbReference>
<evidence type="ECO:0000259" key="1">
    <source>
        <dbReference type="PROSITE" id="PS51186"/>
    </source>
</evidence>
<comment type="caution">
    <text evidence="2">The sequence shown here is derived from an EMBL/GenBank/DDBJ whole genome shotgun (WGS) entry which is preliminary data.</text>
</comment>
<dbReference type="Gene3D" id="3.40.630.30">
    <property type="match status" value="1"/>
</dbReference>
<accession>B4CXL7</accession>
<evidence type="ECO:0000313" key="2">
    <source>
        <dbReference type="EMBL" id="EDY21015.1"/>
    </source>
</evidence>
<gene>
    <name evidence="2" type="ORF">CfE428DRAFT_1308</name>
</gene>
<keyword evidence="2" id="KW-0808">Transferase</keyword>
<dbReference type="STRING" id="497964.CfE428DRAFT_1308"/>
<dbReference type="GO" id="GO:0016747">
    <property type="term" value="F:acyltransferase activity, transferring groups other than amino-acyl groups"/>
    <property type="evidence" value="ECO:0007669"/>
    <property type="project" value="InterPro"/>
</dbReference>
<organism evidence="2 3">
    <name type="scientific">Chthoniobacter flavus Ellin428</name>
    <dbReference type="NCBI Taxonomy" id="497964"/>
    <lineage>
        <taxon>Bacteria</taxon>
        <taxon>Pseudomonadati</taxon>
        <taxon>Verrucomicrobiota</taxon>
        <taxon>Spartobacteria</taxon>
        <taxon>Chthoniobacterales</taxon>
        <taxon>Chthoniobacteraceae</taxon>
        <taxon>Chthoniobacter</taxon>
    </lineage>
</organism>
<dbReference type="PROSITE" id="PS51186">
    <property type="entry name" value="GNAT"/>
    <property type="match status" value="1"/>
</dbReference>
<dbReference type="AlphaFoldDB" id="B4CXL7"/>
<name>B4CXL7_9BACT</name>
<proteinExistence type="predicted"/>
<dbReference type="InParanoid" id="B4CXL7"/>
<dbReference type="EMBL" id="ABVL01000003">
    <property type="protein sequence ID" value="EDY21015.1"/>
    <property type="molecule type" value="Genomic_DNA"/>
</dbReference>
<dbReference type="Pfam" id="PF00583">
    <property type="entry name" value="Acetyltransf_1"/>
    <property type="match status" value="1"/>
</dbReference>
<sequence length="148" mass="17192">MLTMRSAAEHEVPTLHRLGLSSFQNRDRFDWGWTEEYLQYLLSTSSGFLHVAEVAGEPQIVGLHCGVWNYPECREDQCRFYWLYIDSRFRRRGIGTQLIQYSLARAAERGKRSAIVGIWGSDEPARQVVEHLGFQQVETLNLMRLTLD</sequence>
<dbReference type="PANTHER" id="PTHR43072">
    <property type="entry name" value="N-ACETYLTRANSFERASE"/>
    <property type="match status" value="1"/>
</dbReference>
<dbReference type="CDD" id="cd04301">
    <property type="entry name" value="NAT_SF"/>
    <property type="match status" value="1"/>
</dbReference>
<dbReference type="SUPFAM" id="SSF55729">
    <property type="entry name" value="Acyl-CoA N-acyltransferases (Nat)"/>
    <property type="match status" value="1"/>
</dbReference>
<dbReference type="InterPro" id="IPR000182">
    <property type="entry name" value="GNAT_dom"/>
</dbReference>
<reference evidence="2 3" key="1">
    <citation type="journal article" date="2011" name="J. Bacteriol.">
        <title>Genome sequence of Chthoniobacter flavus Ellin428, an aerobic heterotrophic soil bacterium.</title>
        <authorList>
            <person name="Kant R."/>
            <person name="van Passel M.W."/>
            <person name="Palva A."/>
            <person name="Lucas S."/>
            <person name="Lapidus A."/>
            <person name="Glavina Del Rio T."/>
            <person name="Dalin E."/>
            <person name="Tice H."/>
            <person name="Bruce D."/>
            <person name="Goodwin L."/>
            <person name="Pitluck S."/>
            <person name="Larimer F.W."/>
            <person name="Land M.L."/>
            <person name="Hauser L."/>
            <person name="Sangwan P."/>
            <person name="de Vos W.M."/>
            <person name="Janssen P.H."/>
            <person name="Smidt H."/>
        </authorList>
    </citation>
    <scope>NUCLEOTIDE SEQUENCE [LARGE SCALE GENOMIC DNA]</scope>
    <source>
        <strain evidence="2 3">Ellin428</strain>
    </source>
</reference>
<evidence type="ECO:0000313" key="3">
    <source>
        <dbReference type="Proteomes" id="UP000005824"/>
    </source>
</evidence>
<feature type="domain" description="N-acetyltransferase" evidence="1">
    <location>
        <begin position="2"/>
        <end position="148"/>
    </location>
</feature>
<keyword evidence="3" id="KW-1185">Reference proteome</keyword>
<dbReference type="InterPro" id="IPR016181">
    <property type="entry name" value="Acyl_CoA_acyltransferase"/>
</dbReference>